<evidence type="ECO:0000256" key="12">
    <source>
        <dbReference type="ARBA" id="ARBA00023180"/>
    </source>
</evidence>
<feature type="domain" description="VWFA" evidence="16">
    <location>
        <begin position="275"/>
        <end position="459"/>
    </location>
</feature>
<dbReference type="PANTHER" id="PTHR10166:SF37">
    <property type="entry name" value="STOLID, ISOFORM H"/>
    <property type="match status" value="1"/>
</dbReference>
<evidence type="ECO:0000256" key="13">
    <source>
        <dbReference type="ARBA" id="ARBA00023303"/>
    </source>
</evidence>
<evidence type="ECO:0000256" key="8">
    <source>
        <dbReference type="ARBA" id="ARBA00022882"/>
    </source>
</evidence>
<keyword evidence="3" id="KW-0109">Calcium transport</keyword>
<feature type="transmembrane region" description="Helical" evidence="15">
    <location>
        <begin position="1253"/>
        <end position="1271"/>
    </location>
</feature>
<protein>
    <recommendedName>
        <fullName evidence="16">VWFA domain-containing protein</fullName>
    </recommendedName>
</protein>
<keyword evidence="10" id="KW-0406">Ion transport</keyword>
<keyword evidence="11 15" id="KW-0472">Membrane</keyword>
<evidence type="ECO:0000256" key="2">
    <source>
        <dbReference type="ARBA" id="ARBA00022448"/>
    </source>
</evidence>
<dbReference type="PROSITE" id="PS50234">
    <property type="entry name" value="VWFA"/>
    <property type="match status" value="1"/>
</dbReference>
<organism evidence="17 18">
    <name type="scientific">Meloidogyne enterolobii</name>
    <name type="common">Root-knot nematode worm</name>
    <name type="synonym">Meloidogyne mayaguensis</name>
    <dbReference type="NCBI Taxonomy" id="390850"/>
    <lineage>
        <taxon>Eukaryota</taxon>
        <taxon>Metazoa</taxon>
        <taxon>Ecdysozoa</taxon>
        <taxon>Nematoda</taxon>
        <taxon>Chromadorea</taxon>
        <taxon>Rhabditida</taxon>
        <taxon>Tylenchina</taxon>
        <taxon>Tylenchomorpha</taxon>
        <taxon>Tylenchoidea</taxon>
        <taxon>Meloidogynidae</taxon>
        <taxon>Meloidogyninae</taxon>
        <taxon>Meloidogyne</taxon>
    </lineage>
</organism>
<dbReference type="Gene3D" id="3.40.50.410">
    <property type="entry name" value="von Willebrand factor, type A domain"/>
    <property type="match status" value="1"/>
</dbReference>
<keyword evidence="6" id="KW-0732">Signal</keyword>
<comment type="subcellular location">
    <subcellularLocation>
        <location evidence="1">Membrane</location>
        <topology evidence="1">Single-pass type I membrane protein</topology>
    </subcellularLocation>
</comment>
<dbReference type="InterPro" id="IPR036465">
    <property type="entry name" value="vWFA_dom_sf"/>
</dbReference>
<evidence type="ECO:0000256" key="14">
    <source>
        <dbReference type="SAM" id="MobiDB-lite"/>
    </source>
</evidence>
<evidence type="ECO:0000256" key="5">
    <source>
        <dbReference type="ARBA" id="ARBA00022692"/>
    </source>
</evidence>
<evidence type="ECO:0000256" key="11">
    <source>
        <dbReference type="ARBA" id="ARBA00023136"/>
    </source>
</evidence>
<keyword evidence="5 15" id="KW-0812">Transmembrane</keyword>
<accession>A0A6V7TYM2</accession>
<dbReference type="PANTHER" id="PTHR10166">
    <property type="entry name" value="VOLTAGE-DEPENDENT CALCIUM CHANNEL SUBUNIT ALPHA-2/DELTA-RELATED"/>
    <property type="match status" value="1"/>
</dbReference>
<keyword evidence="2" id="KW-0813">Transport</keyword>
<dbReference type="GO" id="GO:0005891">
    <property type="term" value="C:voltage-gated calcium channel complex"/>
    <property type="evidence" value="ECO:0007669"/>
    <property type="project" value="TreeGrafter"/>
</dbReference>
<name>A0A6V7TYM2_MELEN</name>
<dbReference type="FunFam" id="3.40.50.410:FF:000007">
    <property type="entry name" value="Calcium voltage-gated channel auxiliary subunit alpha2delta 3"/>
    <property type="match status" value="1"/>
</dbReference>
<keyword evidence="9 15" id="KW-1133">Transmembrane helix</keyword>
<dbReference type="SMART" id="SM00327">
    <property type="entry name" value="VWA"/>
    <property type="match status" value="1"/>
</dbReference>
<dbReference type="Pfam" id="PF08399">
    <property type="entry name" value="VWA_N"/>
    <property type="match status" value="1"/>
</dbReference>
<dbReference type="InterPro" id="IPR013608">
    <property type="entry name" value="VWA_N"/>
</dbReference>
<sequence>MLFVNIGSLLQFVFNRRLKLKFVFLLILVPCIFGKQEQSVIKKAEQLSRALRSIFEDGTKYEEISKAYSDLTDADVFSPEEELKAIKEEIEQYLKERAAIAWNAKISLEQRPLNFDEGKNGENETRLEDLNDPNKHSFVRYLNVKKMNDGSTLYKNNFGGSYEVNGSRQVRLRPNPNFYGLPTSSESSAVHVPTPIYNRDPELLQRIRWSDIDQQYRRNREQLKDLNFQKFCSDSGFMRFFPSAPWLWEDRQSELDLFDCRNTEWYVEAATIPRNLIILLDTSGSMLGQRFEIARQTIESILSTLSDSDFFNIIQFSKTTTLMEQCGDRELVQASLRNKKVLLSRLNNISSEGKADYENALHKAFVALMNIHKFMGNQHQMGCQDVIILITDGAPGFFKEIFELYNKDKRIRFFSFVVGEEAKDFEQVRWMACSNRGFMAHIVSMADVQEKVQQYVRVLSKTVARQRAAFSENTPLWSGATRERMSEQLAVSVSFPVILPNGQFMGVSSVSVPLLELTQLAHPIRIGGKSHFILLDSNGYLLFHPQLSPLESSTGELKSGFNSVEFADAEIQKPFLANRVSIDCSTGAVEPRKLETLFAFDEMRHIYPQNNHYHVVCISGTPYTLLLALPKDDVKRLRRTIPLNLSLFQLNWLNGNDWRLQKDWKYCLLNDSDWAISEEDAFTEYIKQMQESGKFPELCKPRQKLVERALLDLQASNGFSQLWNREWERNKKNGIHLAFFVGTSGVVRFKNESLDRFLYGFVESENSENSLPSLYRHFLLDLNPNAAESDFFRRATRQPEGQIIFDLNRKTRLRHNKNGRKTAYGHAEKDAILALAYKAIKVDGALAGVVGIEFLYDSLLSQMRHIGCLSDNKKGEEEEENSRCYLLDENGFVIFSSSKNTKYSNFVETNILIPEKLKMMGATNLNINFNNQKRRQKGGGNSSLFGQRGIWAQQRILKQQKLELEQNLELGKFFGQLNRVAEWTMELLIRRGFYKRDYFTDAQAICDPPNDDFQSQQQSINNPTITPSTTINTISITSAASTSHSFKIFPTFLSFLTSLIQFIKQFVSIIAILLIPNELLSASFIPINTFSSLLKITDGRFQCRMHSAFYLGQTNVSSDGVNGALLESDSYERPCSQNAAQCAVRVFASWVPHTNLLLVIIRQDSHSQCFSQDSFSHCPLSQPPSIPFGFSQNLPSSSDSSEQQPSNNQNVECIVSQPQERNKPIQCLRDDFLEDDADEETCSGTNMIRRKNWFITLFSSVLVIFVTLLIFR</sequence>
<evidence type="ECO:0000256" key="15">
    <source>
        <dbReference type="SAM" id="Phobius"/>
    </source>
</evidence>
<dbReference type="InterPro" id="IPR051173">
    <property type="entry name" value="Ca_channel_alpha-2/delta"/>
</dbReference>
<dbReference type="CDD" id="cd18773">
    <property type="entry name" value="PDC1_HK_sensor"/>
    <property type="match status" value="1"/>
</dbReference>
<keyword evidence="12" id="KW-0325">Glycoprotein</keyword>
<dbReference type="Pfam" id="PF00092">
    <property type="entry name" value="VWA"/>
    <property type="match status" value="1"/>
</dbReference>
<keyword evidence="4" id="KW-0107">Calcium channel</keyword>
<dbReference type="Gene3D" id="3.30.450.20">
    <property type="entry name" value="PAS domain"/>
    <property type="match status" value="1"/>
</dbReference>
<keyword evidence="8" id="KW-0851">Voltage-gated channel</keyword>
<dbReference type="InterPro" id="IPR002035">
    <property type="entry name" value="VWF_A"/>
</dbReference>
<dbReference type="EMBL" id="CAJEWN010000022">
    <property type="protein sequence ID" value="CAD2138984.1"/>
    <property type="molecule type" value="Genomic_DNA"/>
</dbReference>
<comment type="caution">
    <text evidence="17">The sequence shown here is derived from an EMBL/GenBank/DDBJ whole genome shotgun (WGS) entry which is preliminary data.</text>
</comment>
<evidence type="ECO:0000256" key="10">
    <source>
        <dbReference type="ARBA" id="ARBA00023065"/>
    </source>
</evidence>
<dbReference type="OrthoDB" id="10054666at2759"/>
<evidence type="ECO:0000256" key="1">
    <source>
        <dbReference type="ARBA" id="ARBA00004479"/>
    </source>
</evidence>
<dbReference type="GO" id="GO:0005245">
    <property type="term" value="F:voltage-gated calcium channel activity"/>
    <property type="evidence" value="ECO:0007669"/>
    <property type="project" value="TreeGrafter"/>
</dbReference>
<dbReference type="Proteomes" id="UP000580250">
    <property type="component" value="Unassembled WGS sequence"/>
</dbReference>
<proteinExistence type="predicted"/>
<evidence type="ECO:0000313" key="18">
    <source>
        <dbReference type="Proteomes" id="UP000580250"/>
    </source>
</evidence>
<evidence type="ECO:0000256" key="6">
    <source>
        <dbReference type="ARBA" id="ARBA00022729"/>
    </source>
</evidence>
<feature type="region of interest" description="Disordered" evidence="14">
    <location>
        <begin position="1191"/>
        <end position="1215"/>
    </location>
</feature>
<gene>
    <name evidence="17" type="ORF">MENT_LOCUS6006</name>
</gene>
<dbReference type="AlphaFoldDB" id="A0A6V7TYM2"/>
<keyword evidence="7" id="KW-0106">Calcium</keyword>
<feature type="compositionally biased region" description="Low complexity" evidence="14">
    <location>
        <begin position="1191"/>
        <end position="1210"/>
    </location>
</feature>
<evidence type="ECO:0000256" key="3">
    <source>
        <dbReference type="ARBA" id="ARBA00022568"/>
    </source>
</evidence>
<dbReference type="SUPFAM" id="SSF53300">
    <property type="entry name" value="vWA-like"/>
    <property type="match status" value="1"/>
</dbReference>
<evidence type="ECO:0000256" key="9">
    <source>
        <dbReference type="ARBA" id="ARBA00022989"/>
    </source>
</evidence>
<evidence type="ECO:0000256" key="4">
    <source>
        <dbReference type="ARBA" id="ARBA00022673"/>
    </source>
</evidence>
<evidence type="ECO:0000259" key="16">
    <source>
        <dbReference type="PROSITE" id="PS50234"/>
    </source>
</evidence>
<evidence type="ECO:0000256" key="7">
    <source>
        <dbReference type="ARBA" id="ARBA00022837"/>
    </source>
</evidence>
<keyword evidence="13" id="KW-0407">Ion channel</keyword>
<reference evidence="17 18" key="1">
    <citation type="submission" date="2020-08" db="EMBL/GenBank/DDBJ databases">
        <authorList>
            <person name="Koutsovoulos G."/>
            <person name="Danchin GJ E."/>
        </authorList>
    </citation>
    <scope>NUCLEOTIDE SEQUENCE [LARGE SCALE GENOMIC DNA]</scope>
</reference>
<evidence type="ECO:0000313" key="17">
    <source>
        <dbReference type="EMBL" id="CAD2138984.1"/>
    </source>
</evidence>